<evidence type="ECO:0000256" key="9">
    <source>
        <dbReference type="ARBA" id="ARBA00023316"/>
    </source>
</evidence>
<dbReference type="GO" id="GO:0047480">
    <property type="term" value="F:UDP-N-acetylmuramoyl-tripeptide-D-alanyl-D-alanine ligase activity"/>
    <property type="evidence" value="ECO:0007669"/>
    <property type="project" value="UniProtKB-EC"/>
</dbReference>
<keyword evidence="3 10" id="KW-0132">Cell division</keyword>
<evidence type="ECO:0000259" key="12">
    <source>
        <dbReference type="Pfam" id="PF02875"/>
    </source>
</evidence>
<dbReference type="PANTHER" id="PTHR43024:SF1">
    <property type="entry name" value="UDP-N-ACETYLMURAMOYL-TRIPEPTIDE--D-ALANYL-D-ALANINE LIGASE"/>
    <property type="match status" value="1"/>
</dbReference>
<evidence type="ECO:0000256" key="1">
    <source>
        <dbReference type="ARBA" id="ARBA00022490"/>
    </source>
</evidence>
<dbReference type="InterPro" id="IPR035911">
    <property type="entry name" value="MurE/MurF_N"/>
</dbReference>
<accession>A0ABW2K2F1</accession>
<comment type="similarity">
    <text evidence="10">Belongs to the MurCDEF family. MurF subfamily.</text>
</comment>
<name>A0ABW2K2F1_9BACI</name>
<keyword evidence="6 10" id="KW-0133">Cell shape</keyword>
<dbReference type="NCBIfam" id="TIGR01143">
    <property type="entry name" value="murF"/>
    <property type="match status" value="1"/>
</dbReference>
<evidence type="ECO:0000256" key="3">
    <source>
        <dbReference type="ARBA" id="ARBA00022618"/>
    </source>
</evidence>
<gene>
    <name evidence="10 14" type="primary">murF</name>
    <name evidence="14" type="ORF">ACFQMN_05640</name>
</gene>
<keyword evidence="15" id="KW-1185">Reference proteome</keyword>
<dbReference type="InterPro" id="IPR013221">
    <property type="entry name" value="Mur_ligase_cen"/>
</dbReference>
<keyword evidence="1 10" id="KW-0963">Cytoplasm</keyword>
<feature type="domain" description="Mur ligase C-terminal" evidence="12">
    <location>
        <begin position="312"/>
        <end position="437"/>
    </location>
</feature>
<keyword evidence="4 10" id="KW-0547">Nucleotide-binding</keyword>
<evidence type="ECO:0000256" key="8">
    <source>
        <dbReference type="ARBA" id="ARBA00023306"/>
    </source>
</evidence>
<dbReference type="Gene3D" id="3.90.190.20">
    <property type="entry name" value="Mur ligase, C-terminal domain"/>
    <property type="match status" value="1"/>
</dbReference>
<dbReference type="Pfam" id="PF08245">
    <property type="entry name" value="Mur_ligase_M"/>
    <property type="match status" value="1"/>
</dbReference>
<keyword evidence="7 10" id="KW-0573">Peptidoglycan synthesis</keyword>
<dbReference type="SUPFAM" id="SSF63418">
    <property type="entry name" value="MurE/MurF N-terminal domain"/>
    <property type="match status" value="1"/>
</dbReference>
<dbReference type="EC" id="6.3.2.10" evidence="10 11"/>
<comment type="subcellular location">
    <subcellularLocation>
        <location evidence="10 11">Cytoplasm</location>
    </subcellularLocation>
</comment>
<dbReference type="InterPro" id="IPR005863">
    <property type="entry name" value="UDP-N-AcMur_synth"/>
</dbReference>
<keyword evidence="2 10" id="KW-0436">Ligase</keyword>
<dbReference type="Gene3D" id="3.40.1390.10">
    <property type="entry name" value="MurE/MurF, N-terminal domain"/>
    <property type="match status" value="1"/>
</dbReference>
<dbReference type="InterPro" id="IPR036565">
    <property type="entry name" value="Mur-like_cat_sf"/>
</dbReference>
<protein>
    <recommendedName>
        <fullName evidence="10 11">UDP-N-acetylmuramoyl-tripeptide--D-alanyl-D-alanine ligase</fullName>
        <ecNumber evidence="10 11">6.3.2.10</ecNumber>
    </recommendedName>
    <alternativeName>
        <fullName evidence="10">D-alanyl-D-alanine-adding enzyme</fullName>
    </alternativeName>
</protein>
<dbReference type="SUPFAM" id="SSF53623">
    <property type="entry name" value="MurD-like peptide ligases, catalytic domain"/>
    <property type="match status" value="1"/>
</dbReference>
<dbReference type="Gene3D" id="3.40.1190.10">
    <property type="entry name" value="Mur-like, catalytic domain"/>
    <property type="match status" value="1"/>
</dbReference>
<dbReference type="Proteomes" id="UP001596494">
    <property type="component" value="Unassembled WGS sequence"/>
</dbReference>
<evidence type="ECO:0000256" key="10">
    <source>
        <dbReference type="HAMAP-Rule" id="MF_02019"/>
    </source>
</evidence>
<evidence type="ECO:0000313" key="14">
    <source>
        <dbReference type="EMBL" id="MFC7320354.1"/>
    </source>
</evidence>
<comment type="function">
    <text evidence="10 11">Involved in cell wall formation. Catalyzes the final step in the synthesis of UDP-N-acetylmuramoyl-pentapeptide, the precursor of murein.</text>
</comment>
<evidence type="ECO:0000256" key="2">
    <source>
        <dbReference type="ARBA" id="ARBA00022598"/>
    </source>
</evidence>
<evidence type="ECO:0000259" key="13">
    <source>
        <dbReference type="Pfam" id="PF08245"/>
    </source>
</evidence>
<comment type="catalytic activity">
    <reaction evidence="10 11">
        <text>D-alanyl-D-alanine + UDP-N-acetyl-alpha-D-muramoyl-L-alanyl-gamma-D-glutamyl-meso-2,6-diaminopimelate + ATP = UDP-N-acetyl-alpha-D-muramoyl-L-alanyl-gamma-D-glutamyl-meso-2,6-diaminopimeloyl-D-alanyl-D-alanine + ADP + phosphate + H(+)</text>
        <dbReference type="Rhea" id="RHEA:28374"/>
        <dbReference type="ChEBI" id="CHEBI:15378"/>
        <dbReference type="ChEBI" id="CHEBI:30616"/>
        <dbReference type="ChEBI" id="CHEBI:43474"/>
        <dbReference type="ChEBI" id="CHEBI:57822"/>
        <dbReference type="ChEBI" id="CHEBI:61386"/>
        <dbReference type="ChEBI" id="CHEBI:83905"/>
        <dbReference type="ChEBI" id="CHEBI:456216"/>
        <dbReference type="EC" id="6.3.2.10"/>
    </reaction>
</comment>
<comment type="pathway">
    <text evidence="10 11">Cell wall biogenesis; peptidoglycan biosynthesis.</text>
</comment>
<evidence type="ECO:0000256" key="11">
    <source>
        <dbReference type="RuleBase" id="RU004136"/>
    </source>
</evidence>
<evidence type="ECO:0000256" key="4">
    <source>
        <dbReference type="ARBA" id="ARBA00022741"/>
    </source>
</evidence>
<evidence type="ECO:0000313" key="15">
    <source>
        <dbReference type="Proteomes" id="UP001596494"/>
    </source>
</evidence>
<proteinExistence type="inferred from homology"/>
<evidence type="ECO:0000256" key="7">
    <source>
        <dbReference type="ARBA" id="ARBA00022984"/>
    </source>
</evidence>
<keyword evidence="8 10" id="KW-0131">Cell cycle</keyword>
<feature type="binding site" evidence="10">
    <location>
        <begin position="113"/>
        <end position="119"/>
    </location>
    <ligand>
        <name>ATP</name>
        <dbReference type="ChEBI" id="CHEBI:30616"/>
    </ligand>
</feature>
<feature type="domain" description="Mur ligase central" evidence="13">
    <location>
        <begin position="111"/>
        <end position="289"/>
    </location>
</feature>
<keyword evidence="5 10" id="KW-0067">ATP-binding</keyword>
<dbReference type="PANTHER" id="PTHR43024">
    <property type="entry name" value="UDP-N-ACETYLMURAMOYL-TRIPEPTIDE--D-ALANYL-D-ALANINE LIGASE"/>
    <property type="match status" value="1"/>
</dbReference>
<dbReference type="SUPFAM" id="SSF53244">
    <property type="entry name" value="MurD-like peptide ligases, peptide-binding domain"/>
    <property type="match status" value="1"/>
</dbReference>
<dbReference type="InterPro" id="IPR051046">
    <property type="entry name" value="MurCDEF_CellWall_CoF430Synth"/>
</dbReference>
<sequence>MFTINELTSIFPSYRGTADAQILIRGAMTDTRVENKQSLFVPIVGENHDAHKFINEAIKKGAVAALWQKDHELPREIPTEFPVFFVEDTLQALQETSSFYLKKVNPTVIGITGSNGKTTTKDLVASILQVKFRTHKTAGNYNNHIGLPLTILSMPSNTEVAVLEMGMSQAGEISLLSKLAEPSHVIITNIGESHIEYLGSREGIAKAKLEILNGWHDGTFIFDGDEELLNSYLGTDRSVSCGFLSQSSVVIKVHELLEDRSHFEVLAHNYTLPIAGRHNVKNAAYAISLAQTLGLTPGEIQSGFDNLELSGMRFEKVDGINGSLLINDAYNASPTSMKATIGIIEELQSRSHKILVLGDMFELGEFAGELHEDVATVISDQISSVYTIGEHANRIVESVKVKHPNIESIHFKDKESLSDHLKKKLTANTVVLIKASRGMKLEQLLNDLTEK</sequence>
<reference evidence="15" key="1">
    <citation type="journal article" date="2019" name="Int. J. Syst. Evol. Microbiol.">
        <title>The Global Catalogue of Microorganisms (GCM) 10K type strain sequencing project: providing services to taxonomists for standard genome sequencing and annotation.</title>
        <authorList>
            <consortium name="The Broad Institute Genomics Platform"/>
            <consortium name="The Broad Institute Genome Sequencing Center for Infectious Disease"/>
            <person name="Wu L."/>
            <person name="Ma J."/>
        </authorList>
    </citation>
    <scope>NUCLEOTIDE SEQUENCE [LARGE SCALE GENOMIC DNA]</scope>
    <source>
        <strain evidence="15">CCUG 73951</strain>
    </source>
</reference>
<comment type="caution">
    <text evidence="14">The sequence shown here is derived from an EMBL/GenBank/DDBJ whole genome shotgun (WGS) entry which is preliminary data.</text>
</comment>
<keyword evidence="9 10" id="KW-0961">Cell wall biogenesis/degradation</keyword>
<dbReference type="InterPro" id="IPR004101">
    <property type="entry name" value="Mur_ligase_C"/>
</dbReference>
<evidence type="ECO:0000256" key="5">
    <source>
        <dbReference type="ARBA" id="ARBA00022840"/>
    </source>
</evidence>
<evidence type="ECO:0000256" key="6">
    <source>
        <dbReference type="ARBA" id="ARBA00022960"/>
    </source>
</evidence>
<dbReference type="HAMAP" id="MF_02019">
    <property type="entry name" value="MurF"/>
    <property type="match status" value="1"/>
</dbReference>
<dbReference type="Pfam" id="PF02875">
    <property type="entry name" value="Mur_ligase_C"/>
    <property type="match status" value="1"/>
</dbReference>
<dbReference type="EMBL" id="JBHTBY010000006">
    <property type="protein sequence ID" value="MFC7320354.1"/>
    <property type="molecule type" value="Genomic_DNA"/>
</dbReference>
<organism evidence="14 15">
    <name type="scientific">Halobacillus campisalis</name>
    <dbReference type="NCBI Taxonomy" id="435909"/>
    <lineage>
        <taxon>Bacteria</taxon>
        <taxon>Bacillati</taxon>
        <taxon>Bacillota</taxon>
        <taxon>Bacilli</taxon>
        <taxon>Bacillales</taxon>
        <taxon>Bacillaceae</taxon>
        <taxon>Halobacillus</taxon>
    </lineage>
</organism>
<dbReference type="RefSeq" id="WP_289214034.1">
    <property type="nucleotide sequence ID" value="NZ_JAPVRC010000001.1"/>
</dbReference>
<dbReference type="InterPro" id="IPR036615">
    <property type="entry name" value="Mur_ligase_C_dom_sf"/>
</dbReference>